<feature type="domain" description="Glycosyltransferase 2-like" evidence="1">
    <location>
        <begin position="3"/>
        <end position="165"/>
    </location>
</feature>
<gene>
    <name evidence="2" type="ORF">MC378_11810</name>
</gene>
<proteinExistence type="predicted"/>
<dbReference type="AlphaFoldDB" id="A0A9X1VNL9"/>
<dbReference type="InterPro" id="IPR050834">
    <property type="entry name" value="Glycosyltransf_2"/>
</dbReference>
<dbReference type="InterPro" id="IPR001173">
    <property type="entry name" value="Glyco_trans_2-like"/>
</dbReference>
<dbReference type="EC" id="2.4.-.-" evidence="2"/>
<evidence type="ECO:0000313" key="3">
    <source>
        <dbReference type="Proteomes" id="UP001139369"/>
    </source>
</evidence>
<dbReference type="GO" id="GO:0016757">
    <property type="term" value="F:glycosyltransferase activity"/>
    <property type="evidence" value="ECO:0007669"/>
    <property type="project" value="UniProtKB-KW"/>
</dbReference>
<reference evidence="2" key="1">
    <citation type="submission" date="2022-02" db="EMBL/GenBank/DDBJ databases">
        <title>Polaribacter sp. MSW13, isolated from seawater.</title>
        <authorList>
            <person name="Kristyanto S."/>
            <person name="Jung J."/>
            <person name="Jeon C.O."/>
        </authorList>
    </citation>
    <scope>NUCLEOTIDE SEQUENCE</scope>
    <source>
        <strain evidence="2">MSW13</strain>
    </source>
</reference>
<dbReference type="InterPro" id="IPR029044">
    <property type="entry name" value="Nucleotide-diphossugar_trans"/>
</dbReference>
<evidence type="ECO:0000259" key="1">
    <source>
        <dbReference type="Pfam" id="PF00535"/>
    </source>
</evidence>
<dbReference type="EMBL" id="JAKQYM010000008">
    <property type="protein sequence ID" value="MCI2229854.1"/>
    <property type="molecule type" value="Genomic_DNA"/>
</dbReference>
<name>A0A9X1VNL9_9FLAO</name>
<dbReference type="Pfam" id="PF00535">
    <property type="entry name" value="Glycos_transf_2"/>
    <property type="match status" value="1"/>
</dbReference>
<accession>A0A9X1VNL9</accession>
<dbReference type="Gene3D" id="3.90.550.10">
    <property type="entry name" value="Spore Coat Polysaccharide Biosynthesis Protein SpsA, Chain A"/>
    <property type="match status" value="1"/>
</dbReference>
<dbReference type="SUPFAM" id="SSF53448">
    <property type="entry name" value="Nucleotide-diphospho-sugar transferases"/>
    <property type="match status" value="1"/>
</dbReference>
<evidence type="ECO:0000313" key="2">
    <source>
        <dbReference type="EMBL" id="MCI2229854.1"/>
    </source>
</evidence>
<sequence>MLSVLVATYNWDIRLLVKKLYTQLEKASIPFEIICIDDASVSERNIKNEQLNSYKNCSFTTLSKNIGRSSLRNLLARKATYDSLLFLDADVFPVSDKFIENYISNLDKVNVLIGGIAYKDGIDTSKLRWKLGKKREEFSADIRNKNSYKYFFTGNFLIKKEMFHHLQFDENLIKYGYEDLLFSKELEKRNIKIKHINNPVFHLGIDENTVFIEKTKQAIKNLVFLISEKKILKEDTTLTATYFKLKRFGLVFLLNKRSKKLESLAINKSSLFFLQLFRLSYLHQVLKNTN</sequence>
<dbReference type="RefSeq" id="WP_242178963.1">
    <property type="nucleotide sequence ID" value="NZ_JAKQYM010000008.1"/>
</dbReference>
<organism evidence="2 3">
    <name type="scientific">Polaribacter marinus</name>
    <dbReference type="NCBI Taxonomy" id="2916838"/>
    <lineage>
        <taxon>Bacteria</taxon>
        <taxon>Pseudomonadati</taxon>
        <taxon>Bacteroidota</taxon>
        <taxon>Flavobacteriia</taxon>
        <taxon>Flavobacteriales</taxon>
        <taxon>Flavobacteriaceae</taxon>
    </lineage>
</organism>
<dbReference type="PANTHER" id="PTHR43685">
    <property type="entry name" value="GLYCOSYLTRANSFERASE"/>
    <property type="match status" value="1"/>
</dbReference>
<keyword evidence="3" id="KW-1185">Reference proteome</keyword>
<keyword evidence="2" id="KW-0328">Glycosyltransferase</keyword>
<keyword evidence="2" id="KW-0808">Transferase</keyword>
<dbReference type="Proteomes" id="UP001139369">
    <property type="component" value="Unassembled WGS sequence"/>
</dbReference>
<dbReference type="PANTHER" id="PTHR43685:SF2">
    <property type="entry name" value="GLYCOSYLTRANSFERASE 2-LIKE DOMAIN-CONTAINING PROTEIN"/>
    <property type="match status" value="1"/>
</dbReference>
<comment type="caution">
    <text evidence="2">The sequence shown here is derived from an EMBL/GenBank/DDBJ whole genome shotgun (WGS) entry which is preliminary data.</text>
</comment>
<protein>
    <submittedName>
        <fullName evidence="2">Glycosyltransferase</fullName>
        <ecNumber evidence="2">2.4.-.-</ecNumber>
    </submittedName>
</protein>